<dbReference type="GO" id="GO:0016042">
    <property type="term" value="P:lipid catabolic process"/>
    <property type="evidence" value="ECO:0007669"/>
    <property type="project" value="UniProtKB-KW"/>
</dbReference>
<keyword evidence="4 9" id="KW-0378">Hydrolase</keyword>
<feature type="active site" description="Charge relay system" evidence="10">
    <location>
        <position position="348"/>
    </location>
</feature>
<name>A0A915M4P9_MELJA</name>
<dbReference type="InterPro" id="IPR006693">
    <property type="entry name" value="AB_hydrolase_lipase"/>
</dbReference>
<evidence type="ECO:0000256" key="2">
    <source>
        <dbReference type="ARBA" id="ARBA00010701"/>
    </source>
</evidence>
<dbReference type="InterPro" id="IPR025483">
    <property type="entry name" value="Lipase_euk"/>
</dbReference>
<evidence type="ECO:0000256" key="5">
    <source>
        <dbReference type="ARBA" id="ARBA00022963"/>
    </source>
</evidence>
<keyword evidence="8" id="KW-0458">Lysosome</keyword>
<evidence type="ECO:0000256" key="6">
    <source>
        <dbReference type="ARBA" id="ARBA00023098"/>
    </source>
</evidence>
<sequence>MFNLFLIYFLIFLSNNYVLSENRLEIPEEELTAPEIIKYYGYKCEIHSVTTKDGYILEMHRIPSGRNEAEKNLKSKKPVVYLQHGLLASSFDWVANLPNQSLGFILADAGFDVWMGNVRGNVYSSKHEKSFVGKDDYWKFTWDEMALIDLPAMVDKALEISGQSKLFYVGHSQGTLIMFAQLASDNQEFKNKIIKYFALAPVATIKYMKGLISLSGKLFGKSFNILNKHFGSHEFLPSNWASKLFAKMLCSPILSSSICDNIMFLIGGTDNSQLNETRIVVYTKHEPAGTSTRNIAHWTQMQQSGLVQKFDYGTENENRLIYGQIKPPIYNLTNINTIPIYLFYSDSDWLATDKDVEETIIKQIPKENIKIAKKLPNFNHFDFIWVREQRSVAALD</sequence>
<accession>A0A915M4P9</accession>
<evidence type="ECO:0000256" key="10">
    <source>
        <dbReference type="PIRSR" id="PIRSR000862-1"/>
    </source>
</evidence>
<dbReference type="PIRSF" id="PIRSF000862">
    <property type="entry name" value="Steryl_ester_lip"/>
    <property type="match status" value="1"/>
</dbReference>
<dbReference type="GO" id="GO:0016788">
    <property type="term" value="F:hydrolase activity, acting on ester bonds"/>
    <property type="evidence" value="ECO:0007669"/>
    <property type="project" value="InterPro"/>
</dbReference>
<feature type="active site" description="Charge relay system" evidence="10">
    <location>
        <position position="380"/>
    </location>
</feature>
<proteinExistence type="inferred from homology"/>
<dbReference type="PANTHER" id="PTHR11005">
    <property type="entry name" value="LYSOSOMAL ACID LIPASE-RELATED"/>
    <property type="match status" value="1"/>
</dbReference>
<feature type="active site" description="Nucleophile" evidence="10">
    <location>
        <position position="172"/>
    </location>
</feature>
<dbReference type="AlphaFoldDB" id="A0A915M4P9"/>
<evidence type="ECO:0000256" key="4">
    <source>
        <dbReference type="ARBA" id="ARBA00022801"/>
    </source>
</evidence>
<dbReference type="GO" id="GO:0043202">
    <property type="term" value="C:lysosomal lumen"/>
    <property type="evidence" value="ECO:0007669"/>
    <property type="project" value="UniProtKB-SubCell"/>
</dbReference>
<keyword evidence="3 11" id="KW-0732">Signal</keyword>
<evidence type="ECO:0000256" key="1">
    <source>
        <dbReference type="ARBA" id="ARBA00004227"/>
    </source>
</evidence>
<dbReference type="Gene3D" id="3.40.50.1820">
    <property type="entry name" value="alpha/beta hydrolase"/>
    <property type="match status" value="1"/>
</dbReference>
<comment type="similarity">
    <text evidence="2 9">Belongs to the AB hydrolase superfamily. Lipase family.</text>
</comment>
<organism evidence="13 14">
    <name type="scientific">Meloidogyne javanica</name>
    <name type="common">Root-knot nematode worm</name>
    <dbReference type="NCBI Taxonomy" id="6303"/>
    <lineage>
        <taxon>Eukaryota</taxon>
        <taxon>Metazoa</taxon>
        <taxon>Ecdysozoa</taxon>
        <taxon>Nematoda</taxon>
        <taxon>Chromadorea</taxon>
        <taxon>Rhabditida</taxon>
        <taxon>Tylenchina</taxon>
        <taxon>Tylenchomorpha</taxon>
        <taxon>Tylenchoidea</taxon>
        <taxon>Meloidogynidae</taxon>
        <taxon>Meloidogyninae</taxon>
        <taxon>Meloidogyne</taxon>
        <taxon>Meloidogyne incognita group</taxon>
    </lineage>
</organism>
<evidence type="ECO:0000313" key="14">
    <source>
        <dbReference type="WBParaSite" id="scaffold3017_cov251.g5837"/>
    </source>
</evidence>
<keyword evidence="5 9" id="KW-0442">Lipid degradation</keyword>
<feature type="domain" description="Partial AB-hydrolase lipase" evidence="12">
    <location>
        <begin position="34"/>
        <end position="97"/>
    </location>
</feature>
<dbReference type="FunFam" id="3.40.50.1820:FF:000021">
    <property type="entry name" value="Lipase"/>
    <property type="match status" value="1"/>
</dbReference>
<dbReference type="InterPro" id="IPR029058">
    <property type="entry name" value="AB_hydrolase_fold"/>
</dbReference>
<dbReference type="Pfam" id="PF04083">
    <property type="entry name" value="Abhydro_lipase"/>
    <property type="match status" value="1"/>
</dbReference>
<comment type="subcellular location">
    <subcellularLocation>
        <location evidence="1">Lysosome lumen</location>
    </subcellularLocation>
</comment>
<feature type="chain" id="PRO_5037158547" description="Lipase" evidence="11">
    <location>
        <begin position="21"/>
        <end position="396"/>
    </location>
</feature>
<dbReference type="Proteomes" id="UP000887561">
    <property type="component" value="Unplaced"/>
</dbReference>
<keyword evidence="7" id="KW-0325">Glycoprotein</keyword>
<feature type="signal peptide" evidence="11">
    <location>
        <begin position="1"/>
        <end position="20"/>
    </location>
</feature>
<keyword evidence="6" id="KW-0443">Lipid metabolism</keyword>
<evidence type="ECO:0000256" key="8">
    <source>
        <dbReference type="ARBA" id="ARBA00023228"/>
    </source>
</evidence>
<protein>
    <recommendedName>
        <fullName evidence="9">Lipase</fullName>
    </recommendedName>
</protein>
<evidence type="ECO:0000256" key="3">
    <source>
        <dbReference type="ARBA" id="ARBA00022729"/>
    </source>
</evidence>
<evidence type="ECO:0000313" key="13">
    <source>
        <dbReference type="Proteomes" id="UP000887561"/>
    </source>
</evidence>
<evidence type="ECO:0000256" key="9">
    <source>
        <dbReference type="PIRNR" id="PIRNR000862"/>
    </source>
</evidence>
<evidence type="ECO:0000256" key="7">
    <source>
        <dbReference type="ARBA" id="ARBA00023180"/>
    </source>
</evidence>
<dbReference type="SUPFAM" id="SSF53474">
    <property type="entry name" value="alpha/beta-Hydrolases"/>
    <property type="match status" value="1"/>
</dbReference>
<keyword evidence="13" id="KW-1185">Reference proteome</keyword>
<evidence type="ECO:0000259" key="12">
    <source>
        <dbReference type="Pfam" id="PF04083"/>
    </source>
</evidence>
<evidence type="ECO:0000256" key="11">
    <source>
        <dbReference type="SAM" id="SignalP"/>
    </source>
</evidence>
<reference evidence="14" key="1">
    <citation type="submission" date="2022-11" db="UniProtKB">
        <authorList>
            <consortium name="WormBaseParasite"/>
        </authorList>
    </citation>
    <scope>IDENTIFICATION</scope>
</reference>
<dbReference type="WBParaSite" id="scaffold3017_cov251.g5837">
    <property type="protein sequence ID" value="scaffold3017_cov251.g5837"/>
    <property type="gene ID" value="scaffold3017_cov251.g5837"/>
</dbReference>